<gene>
    <name evidence="6" type="ORF">CBR_g61469</name>
</gene>
<sequence length="406" mass="42650">MSSMAIPGEVIGSNPAAMAASSVRFTRGNHWCAGDLQRSYRPRALHADVALKVVSQRHVGIQRDRLAVKSTRVAMASFEGLRQIDISAIRLRSCPPSNAATFHAIKSSNGHRYTSSLGPLPAAAEREATGAVAAVEPSPVVVVGSVNADIYVEIQRLPLVGETIAARSGTILPGGKGANQAACAAKLGYPTYLVAQVGQDLNANLVRDTLREYDVRMDHVSMVLGPTGCAVVMLQPKGKNSIIIVGGANATWPRLGGGSSRLKPLAQALIKRAGALVLQREIPDAVNLEAARKGAQVLVKRGSDGALLIKPDGDYLNQPAITAPTVVDTTGAGDTFTAAFTVATLQGMKSSDALQFAAAAACICVQRKGAMISMPTQKEVADLLDDQKRKGLIPRNQELKRKAVGQ</sequence>
<dbReference type="PANTHER" id="PTHR10584">
    <property type="entry name" value="SUGAR KINASE"/>
    <property type="match status" value="1"/>
</dbReference>
<feature type="domain" description="Carbohydrate kinase PfkB" evidence="5">
    <location>
        <begin position="140"/>
        <end position="254"/>
    </location>
</feature>
<comment type="caution">
    <text evidence="6">The sequence shown here is derived from an EMBL/GenBank/DDBJ whole genome shotgun (WGS) entry which is preliminary data.</text>
</comment>
<dbReference type="PANTHER" id="PTHR10584:SF166">
    <property type="entry name" value="RIBOKINASE"/>
    <property type="match status" value="1"/>
</dbReference>
<keyword evidence="3 4" id="KW-0418">Kinase</keyword>
<evidence type="ECO:0000313" key="7">
    <source>
        <dbReference type="Proteomes" id="UP000265515"/>
    </source>
</evidence>
<dbReference type="PRINTS" id="PR00990">
    <property type="entry name" value="RIBOKINASE"/>
</dbReference>
<comment type="similarity">
    <text evidence="1 4">Belongs to the carbohydrate kinase PfkB family.</text>
</comment>
<evidence type="ECO:0000259" key="5">
    <source>
        <dbReference type="Pfam" id="PF00294"/>
    </source>
</evidence>
<dbReference type="GO" id="GO:0016301">
    <property type="term" value="F:kinase activity"/>
    <property type="evidence" value="ECO:0007669"/>
    <property type="project" value="UniProtKB-KW"/>
</dbReference>
<dbReference type="InterPro" id="IPR011611">
    <property type="entry name" value="PfkB_dom"/>
</dbReference>
<proteinExistence type="inferred from homology"/>
<dbReference type="GO" id="GO:0006796">
    <property type="term" value="P:phosphate-containing compound metabolic process"/>
    <property type="evidence" value="ECO:0007669"/>
    <property type="project" value="UniProtKB-ARBA"/>
</dbReference>
<name>A0A388K8P9_CHABU</name>
<evidence type="ECO:0000256" key="3">
    <source>
        <dbReference type="ARBA" id="ARBA00022777"/>
    </source>
</evidence>
<evidence type="ECO:0000256" key="2">
    <source>
        <dbReference type="ARBA" id="ARBA00022679"/>
    </source>
</evidence>
<reference evidence="6 7" key="1">
    <citation type="journal article" date="2018" name="Cell">
        <title>The Chara Genome: Secondary Complexity and Implications for Plant Terrestrialization.</title>
        <authorList>
            <person name="Nishiyama T."/>
            <person name="Sakayama H."/>
            <person name="Vries J.D."/>
            <person name="Buschmann H."/>
            <person name="Saint-Marcoux D."/>
            <person name="Ullrich K.K."/>
            <person name="Haas F.B."/>
            <person name="Vanderstraeten L."/>
            <person name="Becker D."/>
            <person name="Lang D."/>
            <person name="Vosolsobe S."/>
            <person name="Rombauts S."/>
            <person name="Wilhelmsson P.K.I."/>
            <person name="Janitza P."/>
            <person name="Kern R."/>
            <person name="Heyl A."/>
            <person name="Rumpler F."/>
            <person name="Villalobos L.I.A.C."/>
            <person name="Clay J.M."/>
            <person name="Skokan R."/>
            <person name="Toyoda A."/>
            <person name="Suzuki Y."/>
            <person name="Kagoshima H."/>
            <person name="Schijlen E."/>
            <person name="Tajeshwar N."/>
            <person name="Catarino B."/>
            <person name="Hetherington A.J."/>
            <person name="Saltykova A."/>
            <person name="Bonnot C."/>
            <person name="Breuninger H."/>
            <person name="Symeonidi A."/>
            <person name="Radhakrishnan G.V."/>
            <person name="Van Nieuwerburgh F."/>
            <person name="Deforce D."/>
            <person name="Chang C."/>
            <person name="Karol K.G."/>
            <person name="Hedrich R."/>
            <person name="Ulvskov P."/>
            <person name="Glockner G."/>
            <person name="Delwiche C.F."/>
            <person name="Petrasek J."/>
            <person name="Van de Peer Y."/>
            <person name="Friml J."/>
            <person name="Beilby M."/>
            <person name="Dolan L."/>
            <person name="Kohara Y."/>
            <person name="Sugano S."/>
            <person name="Fujiyama A."/>
            <person name="Delaux P.-M."/>
            <person name="Quint M."/>
            <person name="TheiBen G."/>
            <person name="Hagemann M."/>
            <person name="Harholt J."/>
            <person name="Dunand C."/>
            <person name="Zachgo S."/>
            <person name="Langdale J."/>
            <person name="Maumus F."/>
            <person name="Straeten D.V.D."/>
            <person name="Gould S.B."/>
            <person name="Rensing S.A."/>
        </authorList>
    </citation>
    <scope>NUCLEOTIDE SEQUENCE [LARGE SCALE GENOMIC DNA]</scope>
    <source>
        <strain evidence="6 7">S276</strain>
    </source>
</reference>
<keyword evidence="7" id="KW-1185">Reference proteome</keyword>
<evidence type="ECO:0000256" key="1">
    <source>
        <dbReference type="ARBA" id="ARBA00010688"/>
    </source>
</evidence>
<accession>A0A388K8P9</accession>
<dbReference type="InterPro" id="IPR002173">
    <property type="entry name" value="Carboh/pur_kinase_PfkB_CS"/>
</dbReference>
<protein>
    <recommendedName>
        <fullName evidence="5">Carbohydrate kinase PfkB domain-containing protein</fullName>
    </recommendedName>
</protein>
<dbReference type="InterPro" id="IPR002139">
    <property type="entry name" value="Ribo/fructo_kinase"/>
</dbReference>
<dbReference type="SUPFAM" id="SSF53613">
    <property type="entry name" value="Ribokinase-like"/>
    <property type="match status" value="1"/>
</dbReference>
<feature type="domain" description="Carbohydrate kinase PfkB" evidence="5">
    <location>
        <begin position="289"/>
        <end position="376"/>
    </location>
</feature>
<dbReference type="Pfam" id="PF00294">
    <property type="entry name" value="PfkB"/>
    <property type="match status" value="2"/>
</dbReference>
<keyword evidence="2 4" id="KW-0808">Transferase</keyword>
<dbReference type="STRING" id="69332.A0A388K8P9"/>
<dbReference type="Gramene" id="GBG66425">
    <property type="protein sequence ID" value="GBG66425"/>
    <property type="gene ID" value="CBR_g61469"/>
</dbReference>
<dbReference type="InterPro" id="IPR029056">
    <property type="entry name" value="Ribokinase-like"/>
</dbReference>
<dbReference type="Gene3D" id="3.40.1190.20">
    <property type="match status" value="2"/>
</dbReference>
<dbReference type="OrthoDB" id="415590at2759"/>
<organism evidence="6 7">
    <name type="scientific">Chara braunii</name>
    <name type="common">Braun's stonewort</name>
    <dbReference type="NCBI Taxonomy" id="69332"/>
    <lineage>
        <taxon>Eukaryota</taxon>
        <taxon>Viridiplantae</taxon>
        <taxon>Streptophyta</taxon>
        <taxon>Charophyceae</taxon>
        <taxon>Charales</taxon>
        <taxon>Characeae</taxon>
        <taxon>Chara</taxon>
    </lineage>
</organism>
<dbReference type="EMBL" id="BFEA01000074">
    <property type="protein sequence ID" value="GBG66425.1"/>
    <property type="molecule type" value="Genomic_DNA"/>
</dbReference>
<dbReference type="Proteomes" id="UP000265515">
    <property type="component" value="Unassembled WGS sequence"/>
</dbReference>
<dbReference type="AlphaFoldDB" id="A0A388K8P9"/>
<evidence type="ECO:0000313" key="6">
    <source>
        <dbReference type="EMBL" id="GBG66425.1"/>
    </source>
</evidence>
<evidence type="ECO:0000256" key="4">
    <source>
        <dbReference type="RuleBase" id="RU003704"/>
    </source>
</evidence>
<dbReference type="PROSITE" id="PS00584">
    <property type="entry name" value="PFKB_KINASES_2"/>
    <property type="match status" value="1"/>
</dbReference>